<keyword evidence="1" id="KW-0732">Signal</keyword>
<feature type="signal peptide" evidence="1">
    <location>
        <begin position="1"/>
        <end position="31"/>
    </location>
</feature>
<dbReference type="InterPro" id="IPR013036">
    <property type="entry name" value="DUF1587"/>
</dbReference>
<evidence type="ECO:0000259" key="7">
    <source>
        <dbReference type="Pfam" id="PF07637"/>
    </source>
</evidence>
<feature type="domain" description="DUF1592" evidence="5">
    <location>
        <begin position="443"/>
        <end position="570"/>
    </location>
</feature>
<dbReference type="InterPro" id="IPR013042">
    <property type="entry name" value="DUF1592"/>
</dbReference>
<feature type="domain" description="DUF1588" evidence="4">
    <location>
        <begin position="591"/>
        <end position="688"/>
    </location>
</feature>
<evidence type="ECO:0000259" key="6">
    <source>
        <dbReference type="Pfam" id="PF07635"/>
    </source>
</evidence>
<evidence type="ECO:0000256" key="1">
    <source>
        <dbReference type="SAM" id="SignalP"/>
    </source>
</evidence>
<evidence type="ECO:0008006" key="11">
    <source>
        <dbReference type="Google" id="ProtNLM"/>
    </source>
</evidence>
<dbReference type="SUPFAM" id="SSF46626">
    <property type="entry name" value="Cytochrome c"/>
    <property type="match status" value="1"/>
</dbReference>
<evidence type="ECO:0000259" key="8">
    <source>
        <dbReference type="Pfam" id="PF16841"/>
    </source>
</evidence>
<proteinExistence type="predicted"/>
<gene>
    <name evidence="9" type="ORF">Pla8534_57280</name>
</gene>
<dbReference type="GO" id="GO:0009055">
    <property type="term" value="F:electron transfer activity"/>
    <property type="evidence" value="ECO:0007669"/>
    <property type="project" value="InterPro"/>
</dbReference>
<dbReference type="Pfam" id="PF16841">
    <property type="entry name" value="CBM60"/>
    <property type="match status" value="1"/>
</dbReference>
<dbReference type="Pfam" id="PF07637">
    <property type="entry name" value="PSD5"/>
    <property type="match status" value="1"/>
</dbReference>
<dbReference type="Pfam" id="PF07635">
    <property type="entry name" value="PSCyt1"/>
    <property type="match status" value="1"/>
</dbReference>
<sequence length="791" mass="88240" precursor="true">MMPTLLSRLQTTGSVVLPGLVCLICFLTASAATAVSPTRETEYRQRVVPLLKTYCVECHSADLSEGEFNMTSFHTAQSILEGRNRWLRVVQRLRNGQMPPEESPALPTSQRDFLADWIEATANDIDCSGTPSPGRPTIRRLNRNEYQNTIRDLTGVEYAPAADFPGDDVGYGFDNIGDVLSLPPLLMEKYLDAAEAIAQQAIAREQPWSPTSKRIRAESMRDVDGKSSLTNGTARAMTSRAELGFDFDFPYDGKYEFSALSWGDQAGDEPAQITFILDGREVKTVDVPAEEEKPGTYVVSVDVKKGSHKVGVAFFNDFYDPKAKDRRRRDRNLYVGHVEIRGPQQAPPAALNAEKKILFLFPSDKTPPAQASRQVLSRFASRAFRRPVSDQEVDRLVALAEIGREKENSFSAGIQLAMQAVLASPHFLFRVESPGEPGADRLLTDYELATALSYFLWSSMPDDELLLLAWEGKLREGDQLERQVRRMIASPKSEALVQNFANQWLELRNLADAAPDADMYPQFNDELRQAMRQETELFFAAVLREDRSVVELVDADFTFLNEPLARHYGVPGVTGKHFRRVSLQGPAGERRGGLLTQASVLTVTSSPTRTSPVKRGKWILDNLLNEPPPPPGPMIPELEDQHELKGTLRQRMEQHRANPSCAACHRVMDQLGFALENFDAVGAWREKDDGAPIDTSGLLPTGEAFRGPAELRRLLIRQKKEAFLRCLAEKLLTYSLGRGLEYYDQCAIDGIVAAAAPQDYRFSSFLLGIVKSEPFQKRRGLPISSDERSTP</sequence>
<dbReference type="InterPro" id="IPR031768">
    <property type="entry name" value="CBM60_xylan-bd"/>
</dbReference>
<dbReference type="InterPro" id="IPR011478">
    <property type="entry name" value="DUF1585"/>
</dbReference>
<dbReference type="InterPro" id="IPR013039">
    <property type="entry name" value="DUF1588"/>
</dbReference>
<organism evidence="9 10">
    <name type="scientific">Lignipirellula cremea</name>
    <dbReference type="NCBI Taxonomy" id="2528010"/>
    <lineage>
        <taxon>Bacteria</taxon>
        <taxon>Pseudomonadati</taxon>
        <taxon>Planctomycetota</taxon>
        <taxon>Planctomycetia</taxon>
        <taxon>Pirellulales</taxon>
        <taxon>Pirellulaceae</taxon>
        <taxon>Lignipirellula</taxon>
    </lineage>
</organism>
<dbReference type="Pfam" id="PF07631">
    <property type="entry name" value="PSD4"/>
    <property type="match status" value="1"/>
</dbReference>
<dbReference type="Pfam" id="PF07627">
    <property type="entry name" value="PSCyt3"/>
    <property type="match status" value="1"/>
</dbReference>
<feature type="domain" description="Cytochrome C Planctomycete-type" evidence="6">
    <location>
        <begin position="55"/>
        <end position="102"/>
    </location>
</feature>
<dbReference type="Pfam" id="PF07624">
    <property type="entry name" value="PSD2"/>
    <property type="match status" value="1"/>
</dbReference>
<feature type="chain" id="PRO_5021875767" description="Planctomycete cytochrome C" evidence="1">
    <location>
        <begin position="32"/>
        <end position="791"/>
    </location>
</feature>
<dbReference type="InterPro" id="IPR013043">
    <property type="entry name" value="DUF1595"/>
</dbReference>
<reference evidence="9 10" key="1">
    <citation type="submission" date="2019-02" db="EMBL/GenBank/DDBJ databases">
        <title>Deep-cultivation of Planctomycetes and their phenomic and genomic characterization uncovers novel biology.</title>
        <authorList>
            <person name="Wiegand S."/>
            <person name="Jogler M."/>
            <person name="Boedeker C."/>
            <person name="Pinto D."/>
            <person name="Vollmers J."/>
            <person name="Rivas-Marin E."/>
            <person name="Kohn T."/>
            <person name="Peeters S.H."/>
            <person name="Heuer A."/>
            <person name="Rast P."/>
            <person name="Oberbeckmann S."/>
            <person name="Bunk B."/>
            <person name="Jeske O."/>
            <person name="Meyerdierks A."/>
            <person name="Storesund J.E."/>
            <person name="Kallscheuer N."/>
            <person name="Luecker S."/>
            <person name="Lage O.M."/>
            <person name="Pohl T."/>
            <person name="Merkel B.J."/>
            <person name="Hornburger P."/>
            <person name="Mueller R.-W."/>
            <person name="Bruemmer F."/>
            <person name="Labrenz M."/>
            <person name="Spormann A.M."/>
            <person name="Op den Camp H."/>
            <person name="Overmann J."/>
            <person name="Amann R."/>
            <person name="Jetten M.S.M."/>
            <person name="Mascher T."/>
            <person name="Medema M.H."/>
            <person name="Devos D.P."/>
            <person name="Kaster A.-K."/>
            <person name="Ovreas L."/>
            <person name="Rohde M."/>
            <person name="Galperin M.Y."/>
            <person name="Jogler C."/>
        </authorList>
    </citation>
    <scope>NUCLEOTIDE SEQUENCE [LARGE SCALE GENOMIC DNA]</scope>
    <source>
        <strain evidence="9 10">Pla85_3_4</strain>
    </source>
</reference>
<keyword evidence="10" id="KW-1185">Reference proteome</keyword>
<dbReference type="InterPro" id="IPR011429">
    <property type="entry name" value="Cyt_c_Planctomycete-type"/>
</dbReference>
<evidence type="ECO:0000259" key="4">
    <source>
        <dbReference type="Pfam" id="PF07627"/>
    </source>
</evidence>
<dbReference type="Pfam" id="PF07626">
    <property type="entry name" value="PSD3"/>
    <property type="match status" value="1"/>
</dbReference>
<name>A0A518E1C6_9BACT</name>
<accession>A0A518E1C6</accession>
<dbReference type="AlphaFoldDB" id="A0A518E1C6"/>
<evidence type="ECO:0000313" key="9">
    <source>
        <dbReference type="EMBL" id="QDU97871.1"/>
    </source>
</evidence>
<dbReference type="KEGG" id="lcre:Pla8534_57280"/>
<dbReference type="Gene3D" id="2.60.60.40">
    <property type="match status" value="1"/>
</dbReference>
<feature type="domain" description="DUF1587" evidence="3">
    <location>
        <begin position="139"/>
        <end position="203"/>
    </location>
</feature>
<dbReference type="GO" id="GO:0020037">
    <property type="term" value="F:heme binding"/>
    <property type="evidence" value="ECO:0007669"/>
    <property type="project" value="InterPro"/>
</dbReference>
<dbReference type="OrthoDB" id="175242at2"/>
<dbReference type="EMBL" id="CP036433">
    <property type="protein sequence ID" value="QDU97871.1"/>
    <property type="molecule type" value="Genomic_DNA"/>
</dbReference>
<protein>
    <recommendedName>
        <fullName evidence="11">Planctomycete cytochrome C</fullName>
    </recommendedName>
</protein>
<feature type="domain" description="DUF1595" evidence="7">
    <location>
        <begin position="373"/>
        <end position="432"/>
    </location>
</feature>
<dbReference type="InterPro" id="IPR036909">
    <property type="entry name" value="Cyt_c-like_dom_sf"/>
</dbReference>
<feature type="domain" description="Carbohydrate binding module xylan-binding" evidence="8">
    <location>
        <begin position="262"/>
        <end position="349"/>
    </location>
</feature>
<evidence type="ECO:0000259" key="5">
    <source>
        <dbReference type="Pfam" id="PF07631"/>
    </source>
</evidence>
<evidence type="ECO:0000259" key="2">
    <source>
        <dbReference type="Pfam" id="PF07624"/>
    </source>
</evidence>
<dbReference type="Proteomes" id="UP000317648">
    <property type="component" value="Chromosome"/>
</dbReference>
<feature type="domain" description="DUF1585" evidence="2">
    <location>
        <begin position="702"/>
        <end position="775"/>
    </location>
</feature>
<evidence type="ECO:0000313" key="10">
    <source>
        <dbReference type="Proteomes" id="UP000317648"/>
    </source>
</evidence>
<evidence type="ECO:0000259" key="3">
    <source>
        <dbReference type="Pfam" id="PF07626"/>
    </source>
</evidence>